<protein>
    <submittedName>
        <fullName evidence="1">Uncharacterized protein</fullName>
    </submittedName>
</protein>
<comment type="caution">
    <text evidence="1">The sequence shown here is derived from an EMBL/GenBank/DDBJ whole genome shotgun (WGS) entry which is preliminary data.</text>
</comment>
<dbReference type="AlphaFoldDB" id="A0AAE2JTU4"/>
<proteinExistence type="predicted"/>
<dbReference type="KEGG" id="mmyi:mycmycITA_01050"/>
<dbReference type="EMBL" id="LAEW01000001">
    <property type="protein sequence ID" value="KJQ46410.1"/>
    <property type="molecule type" value="Genomic_DNA"/>
</dbReference>
<accession>A0AAE2JTU4</accession>
<organism evidence="1 2">
    <name type="scientific">Mycoplasma mycoides subsp. mycoides</name>
    <dbReference type="NCBI Taxonomy" id="2103"/>
    <lineage>
        <taxon>Bacteria</taxon>
        <taxon>Bacillati</taxon>
        <taxon>Mycoplasmatota</taxon>
        <taxon>Mollicutes</taxon>
        <taxon>Mycoplasmataceae</taxon>
        <taxon>Mycoplasma</taxon>
    </lineage>
</organism>
<gene>
    <name evidence="1" type="ORF">TS59_1112</name>
</gene>
<dbReference type="Proteomes" id="UP000033624">
    <property type="component" value="Unassembled WGS sequence"/>
</dbReference>
<dbReference type="RefSeq" id="WP_011167142.1">
    <property type="nucleotide sequence ID" value="NZ_CP010267.1"/>
</dbReference>
<evidence type="ECO:0000313" key="2">
    <source>
        <dbReference type="Proteomes" id="UP000033624"/>
    </source>
</evidence>
<evidence type="ECO:0000313" key="1">
    <source>
        <dbReference type="EMBL" id="KJQ46410.1"/>
    </source>
</evidence>
<sequence length="57" mass="6308">MKFLLKLLSIVGSSSLGLTTLWTNYISKQNNANFSSNNTNTPTNNASDKINMMNQII</sequence>
<reference evidence="1 2" key="1">
    <citation type="submission" date="2015-02" db="EMBL/GenBank/DDBJ databases">
        <title>Mycoplasma mycoides subsp. mycoides strain:B237 Genome sequencing.</title>
        <authorList>
            <person name="Fischer A."/>
            <person name="Santana-Cruz I."/>
            <person name="Schieck E."/>
            <person name="Gourle H."/>
            <person name="Lambert M."/>
            <person name="Nadendla S."/>
            <person name="Miller R.A."/>
            <person name="Weber J."/>
            <person name="Bongcam-Rudloff E."/>
            <person name="Vashee S."/>
            <person name="Frey J."/>
            <person name="Jores J."/>
        </authorList>
    </citation>
    <scope>NUCLEOTIDE SEQUENCE [LARGE SCALE GENOMIC DNA]</scope>
    <source>
        <strain evidence="1 2">B237</strain>
    </source>
</reference>
<name>A0AAE2JTU4_MYCMY</name>